<dbReference type="SMART" id="SM00267">
    <property type="entry name" value="GGDEF"/>
    <property type="match status" value="1"/>
</dbReference>
<dbReference type="PANTHER" id="PTHR45138:SF9">
    <property type="entry name" value="DIGUANYLATE CYCLASE DGCM-RELATED"/>
    <property type="match status" value="1"/>
</dbReference>
<keyword evidence="7" id="KW-1185">Reference proteome</keyword>
<evidence type="ECO:0000256" key="3">
    <source>
        <dbReference type="ARBA" id="ARBA00034247"/>
    </source>
</evidence>
<evidence type="ECO:0000313" key="7">
    <source>
        <dbReference type="Proteomes" id="UP000462621"/>
    </source>
</evidence>
<feature type="transmembrane region" description="Helical" evidence="4">
    <location>
        <begin position="250"/>
        <end position="276"/>
    </location>
</feature>
<feature type="domain" description="GGDEF" evidence="5">
    <location>
        <begin position="324"/>
        <end position="458"/>
    </location>
</feature>
<evidence type="ECO:0000259" key="5">
    <source>
        <dbReference type="PROSITE" id="PS50887"/>
    </source>
</evidence>
<dbReference type="GO" id="GO:0052621">
    <property type="term" value="F:diguanylate cyclase activity"/>
    <property type="evidence" value="ECO:0007669"/>
    <property type="project" value="UniProtKB-EC"/>
</dbReference>
<gene>
    <name evidence="6" type="ORF">F9817_18325</name>
</gene>
<feature type="transmembrane region" description="Helical" evidence="4">
    <location>
        <begin position="83"/>
        <end position="102"/>
    </location>
</feature>
<feature type="transmembrane region" description="Helical" evidence="4">
    <location>
        <begin position="222"/>
        <end position="244"/>
    </location>
</feature>
<keyword evidence="4" id="KW-0472">Membrane</keyword>
<dbReference type="AlphaFoldDB" id="A0A7X4RW14"/>
<dbReference type="RefSeq" id="WP_161157618.1">
    <property type="nucleotide sequence ID" value="NZ_WEKT01000046.1"/>
</dbReference>
<evidence type="ECO:0000256" key="2">
    <source>
        <dbReference type="ARBA" id="ARBA00012528"/>
    </source>
</evidence>
<feature type="transmembrane region" description="Helical" evidence="4">
    <location>
        <begin position="20"/>
        <end position="43"/>
    </location>
</feature>
<feature type="transmembrane region" description="Helical" evidence="4">
    <location>
        <begin position="182"/>
        <end position="201"/>
    </location>
</feature>
<reference evidence="6 7" key="1">
    <citation type="submission" date="2019-10" db="EMBL/GenBank/DDBJ databases">
        <title>Vibrio sp. nov. isolated from a shrimp pond.</title>
        <authorList>
            <person name="Gomez-Gil B."/>
            <person name="Enciso-Ibarra J."/>
            <person name="Enciso-Ibarra K."/>
            <person name="Bolan-Mejia C."/>
        </authorList>
    </citation>
    <scope>NUCLEOTIDE SEQUENCE [LARGE SCALE GENOMIC DNA]</scope>
    <source>
        <strain evidence="6 7">CAIM 722</strain>
    </source>
</reference>
<keyword evidence="4" id="KW-1133">Transmembrane helix</keyword>
<comment type="catalytic activity">
    <reaction evidence="3">
        <text>2 GTP = 3',3'-c-di-GMP + 2 diphosphate</text>
        <dbReference type="Rhea" id="RHEA:24898"/>
        <dbReference type="ChEBI" id="CHEBI:33019"/>
        <dbReference type="ChEBI" id="CHEBI:37565"/>
        <dbReference type="ChEBI" id="CHEBI:58805"/>
        <dbReference type="EC" id="2.7.7.65"/>
    </reaction>
</comment>
<evidence type="ECO:0000256" key="1">
    <source>
        <dbReference type="ARBA" id="ARBA00001946"/>
    </source>
</evidence>
<dbReference type="Gene3D" id="3.30.70.270">
    <property type="match status" value="1"/>
</dbReference>
<dbReference type="InterPro" id="IPR000160">
    <property type="entry name" value="GGDEF_dom"/>
</dbReference>
<feature type="transmembrane region" description="Helical" evidence="4">
    <location>
        <begin position="130"/>
        <end position="147"/>
    </location>
</feature>
<name>A0A7X4RW14_9VIBR</name>
<evidence type="ECO:0000313" key="6">
    <source>
        <dbReference type="EMBL" id="MZI95138.1"/>
    </source>
</evidence>
<dbReference type="PROSITE" id="PS50887">
    <property type="entry name" value="GGDEF"/>
    <property type="match status" value="1"/>
</dbReference>
<dbReference type="CDD" id="cd01949">
    <property type="entry name" value="GGDEF"/>
    <property type="match status" value="1"/>
</dbReference>
<dbReference type="GO" id="GO:1902201">
    <property type="term" value="P:negative regulation of bacterial-type flagellum-dependent cell motility"/>
    <property type="evidence" value="ECO:0007669"/>
    <property type="project" value="TreeGrafter"/>
</dbReference>
<dbReference type="FunFam" id="3.30.70.270:FF:000001">
    <property type="entry name" value="Diguanylate cyclase domain protein"/>
    <property type="match status" value="1"/>
</dbReference>
<dbReference type="InterPro" id="IPR043128">
    <property type="entry name" value="Rev_trsase/Diguanyl_cyclase"/>
</dbReference>
<dbReference type="EMBL" id="WEKT01000046">
    <property type="protein sequence ID" value="MZI95138.1"/>
    <property type="molecule type" value="Genomic_DNA"/>
</dbReference>
<dbReference type="EC" id="2.7.7.65" evidence="2"/>
<evidence type="ECO:0000256" key="4">
    <source>
        <dbReference type="SAM" id="Phobius"/>
    </source>
</evidence>
<dbReference type="GO" id="GO:0043709">
    <property type="term" value="P:cell adhesion involved in single-species biofilm formation"/>
    <property type="evidence" value="ECO:0007669"/>
    <property type="project" value="TreeGrafter"/>
</dbReference>
<comment type="cofactor">
    <cofactor evidence="1">
        <name>Mg(2+)</name>
        <dbReference type="ChEBI" id="CHEBI:18420"/>
    </cofactor>
</comment>
<dbReference type="SUPFAM" id="SSF55073">
    <property type="entry name" value="Nucleotide cyclase"/>
    <property type="match status" value="1"/>
</dbReference>
<comment type="caution">
    <text evidence="6">The sequence shown here is derived from an EMBL/GenBank/DDBJ whole genome shotgun (WGS) entry which is preliminary data.</text>
</comment>
<dbReference type="PANTHER" id="PTHR45138">
    <property type="entry name" value="REGULATORY COMPONENTS OF SENSORY TRANSDUCTION SYSTEM"/>
    <property type="match status" value="1"/>
</dbReference>
<dbReference type="NCBIfam" id="TIGR00254">
    <property type="entry name" value="GGDEF"/>
    <property type="match status" value="1"/>
</dbReference>
<organism evidence="6 7">
    <name type="scientific">Vibrio eleionomae</name>
    <dbReference type="NCBI Taxonomy" id="2653505"/>
    <lineage>
        <taxon>Bacteria</taxon>
        <taxon>Pseudomonadati</taxon>
        <taxon>Pseudomonadota</taxon>
        <taxon>Gammaproteobacteria</taxon>
        <taxon>Vibrionales</taxon>
        <taxon>Vibrionaceae</taxon>
        <taxon>Vibrio</taxon>
    </lineage>
</organism>
<proteinExistence type="predicted"/>
<feature type="transmembrane region" description="Helical" evidence="4">
    <location>
        <begin position="55"/>
        <end position="76"/>
    </location>
</feature>
<dbReference type="InterPro" id="IPR029787">
    <property type="entry name" value="Nucleotide_cyclase"/>
</dbReference>
<keyword evidence="4" id="KW-0812">Transmembrane</keyword>
<accession>A0A7X4RW14</accession>
<dbReference type="Pfam" id="PF00990">
    <property type="entry name" value="GGDEF"/>
    <property type="match status" value="1"/>
</dbReference>
<protein>
    <recommendedName>
        <fullName evidence="2">diguanylate cyclase</fullName>
        <ecNumber evidence="2">2.7.7.65</ecNumber>
    </recommendedName>
</protein>
<feature type="transmembrane region" description="Helical" evidence="4">
    <location>
        <begin position="154"/>
        <end position="176"/>
    </location>
</feature>
<dbReference type="InterPro" id="IPR050469">
    <property type="entry name" value="Diguanylate_Cyclase"/>
</dbReference>
<sequence>MSQAREQCGIKHQDVEYRTLVSECACILLFLITAGSVSGYLFSVPALYRIFPDGPATNLLTALTVGCCAVSILCFLHDKRRLMAYFLMLSSLVLIFKLLSYYTHLTVVLDLDREITLFHQRYGDHKTNQMGINTVWMMVLLTSSLWFSFYRRHLFAQALAMLSFIIPSISIVGYVFNLNSFYGQMSLNTIICGVFMIFVTLSINAKYGLIHALLATTVSGRLARVQCFSGIVFALGLSIMVVRWRNDIDINVLLPVIIISLFWFLLLQAFSSAMVFSKIEAKRQTMEKKLIHAAQYDPLTGLYNRMAFSDESHKAIQRQSRDGGNICVLLIDIDFFKNINDTYGHDVGDKVLRCVASTINRTVRNTDIVGRFGGEEFSLLLPNTTWEEGLHVAEKIRIRVAQLGLSSVVGKKEKVSVSIGCSTIDINHPSLDESLKWADLALYDSKNSGRNQVQGEMGLTTLRSRAKRYSNC</sequence>
<dbReference type="GO" id="GO:0005886">
    <property type="term" value="C:plasma membrane"/>
    <property type="evidence" value="ECO:0007669"/>
    <property type="project" value="TreeGrafter"/>
</dbReference>
<dbReference type="Proteomes" id="UP000462621">
    <property type="component" value="Unassembled WGS sequence"/>
</dbReference>